<evidence type="ECO:0000313" key="1">
    <source>
        <dbReference type="EMBL" id="ALR76323.1"/>
    </source>
</evidence>
<protein>
    <submittedName>
        <fullName evidence="1">Uncharacterized protein</fullName>
    </submittedName>
</protein>
<gene>
    <name evidence="1" type="ORF">AO703_08445</name>
</gene>
<reference evidence="2" key="1">
    <citation type="submission" date="2015-10" db="EMBL/GenBank/DDBJ databases">
        <title>Complete Genome Sequencing of Klebsiella sp. strain G5.</title>
        <authorList>
            <person name="Chan K.-G."/>
            <person name="Chen J.-W."/>
        </authorList>
    </citation>
    <scope>NUCLEOTIDE SEQUENCE [LARGE SCALE GENOMIC DNA]</scope>
    <source>
        <strain evidence="2">G5</strain>
    </source>
</reference>
<proteinExistence type="predicted"/>
<sequence length="70" mass="8029">MPDPQMIRIQKDCTHKIFTNTPIKIILTNNRSKAKHSAFINKKVLTKTLLAQIPPRQIALSRQHIALITE</sequence>
<dbReference type="AlphaFoldDB" id="A0A806X9N3"/>
<organism evidence="1 2">
    <name type="scientific">[Enterobacter] lignolyticus</name>
    <dbReference type="NCBI Taxonomy" id="1334193"/>
    <lineage>
        <taxon>Bacteria</taxon>
        <taxon>Pseudomonadati</taxon>
        <taxon>Pseudomonadota</taxon>
        <taxon>Gammaproteobacteria</taxon>
        <taxon>Enterobacterales</taxon>
        <taxon>Enterobacteriaceae</taxon>
        <taxon>Pluralibacter</taxon>
    </lineage>
</organism>
<dbReference type="KEGG" id="kle:AO703_08445"/>
<dbReference type="EMBL" id="CP012871">
    <property type="protein sequence ID" value="ALR76323.1"/>
    <property type="molecule type" value="Genomic_DNA"/>
</dbReference>
<accession>A0A806X9N3</accession>
<dbReference type="Proteomes" id="UP000069162">
    <property type="component" value="Chromosome"/>
</dbReference>
<name>A0A806X9N3_9ENTR</name>
<evidence type="ECO:0000313" key="2">
    <source>
        <dbReference type="Proteomes" id="UP000069162"/>
    </source>
</evidence>